<evidence type="ECO:0008006" key="3">
    <source>
        <dbReference type="Google" id="ProtNLM"/>
    </source>
</evidence>
<evidence type="ECO:0000313" key="2">
    <source>
        <dbReference type="Proteomes" id="UP000235564"/>
    </source>
</evidence>
<evidence type="ECO:0000313" key="1">
    <source>
        <dbReference type="EMBL" id="PMC23340.1"/>
    </source>
</evidence>
<comment type="caution">
    <text evidence="1">The sequence shown here is derived from an EMBL/GenBank/DDBJ whole genome shotgun (WGS) entry which is preliminary data.</text>
</comment>
<dbReference type="EMBL" id="PNGJ01000009">
    <property type="protein sequence ID" value="PMC23340.1"/>
    <property type="molecule type" value="Genomic_DNA"/>
</dbReference>
<name>A0A2N6QP20_9BACT</name>
<proteinExistence type="predicted"/>
<dbReference type="AlphaFoldDB" id="A0A2N6QP20"/>
<accession>A0A2N6QP20</accession>
<dbReference type="RefSeq" id="WP_102697882.1">
    <property type="nucleotide sequence ID" value="NZ_PNGJ01000009.1"/>
</dbReference>
<gene>
    <name evidence="1" type="ORF">CJ231_10290</name>
</gene>
<dbReference type="Proteomes" id="UP000235564">
    <property type="component" value="Unassembled WGS sequence"/>
</dbReference>
<protein>
    <recommendedName>
        <fullName evidence="3">Transposase</fullName>
    </recommendedName>
</protein>
<reference evidence="1 2" key="1">
    <citation type="submission" date="2017-09" db="EMBL/GenBank/DDBJ databases">
        <title>Bacterial strain isolated from the female urinary microbiota.</title>
        <authorList>
            <person name="Thomas-White K."/>
            <person name="Kumar N."/>
            <person name="Forster S."/>
            <person name="Putonti C."/>
            <person name="Lawley T."/>
            <person name="Wolfe A.J."/>
        </authorList>
    </citation>
    <scope>NUCLEOTIDE SEQUENCE [LARGE SCALE GENOMIC DNA]</scope>
    <source>
        <strain evidence="1 2">UMB0536</strain>
    </source>
</reference>
<organism evidence="1 2">
    <name type="scientific">Hoylesella buccalis</name>
    <dbReference type="NCBI Taxonomy" id="28127"/>
    <lineage>
        <taxon>Bacteria</taxon>
        <taxon>Pseudomonadati</taxon>
        <taxon>Bacteroidota</taxon>
        <taxon>Bacteroidia</taxon>
        <taxon>Bacteroidales</taxon>
        <taxon>Prevotellaceae</taxon>
        <taxon>Hoylesella</taxon>
    </lineage>
</organism>
<sequence length="664" mass="77043">MEYYGNKLCISYHELVESGIMTEPNYKYKAWKGQIDVIRQGKGLGNYALIAVDSLPTKYKEAVEDKYGNGAEVILTGWIMSNYELDQAAVAFFHDRSKTGLDLTAEKAREYIINASVLNTCLHLYENSKAIKRTMGERYDWDKMSTAIKILREELGHTLPASTLRFRKKANLYKSNGYISLISGKFGNQHRRKVDYKTEQLVLSIKVLPNQPYGSDVHKMYIEFLCGELDVWDLDTGELFNPDDFTDKNGDPNELSESTIRNILNKPSNKLRIAKALKSWDAFYHEDMPYMHRHSGEFSLSQITMDDVDLPRRMKGNEYVHAYYAYDVVSQCRVGIAYGRKKDDSLVVDCFRDMFRLIEKNGWGMPAGIEVEQHLMSKYKEGFLKAGEVFRNVYFCAPQNSQEKYAEALNGAFKTTVAHKNHEGIGRWHNKGARRVFQKKVSDSDNHTWEDKKYYSFEELVADDRRDCNEWNNMPHPNQKKYPGMTRWDVLVARLNPTLRPLDKLTLSRYIGECVETSIRRNSTVKVAYENWWISGPEVLERLEPNNYKVTACYLPDEEGKPTDVFIYQGDKYIDKLLRITTYNRVLAEQTKADEEAFIEQRKYVSHFDKYLRDNAIVKVGKACVEEASFSEEESLELPQVQSHEEEQDYIPDIDYSKMGLEAY</sequence>
<dbReference type="OrthoDB" id="612554at2"/>